<dbReference type="KEGG" id="pcam:HNE05_15280"/>
<sequence length="602" mass="67251">MDKQSPHLHLRVPVPEKQGLSFCEANPRELKRWIAGLPKANIGETARQLYQSLVELNQLITPTDNRLQMLELIRPEVYYVCRHLERHFLNQSIVLDERPRKVANLCQALQNHLAIGYKLIITQEVPRFSKDRSQLLAVALQRASHSLYGPLVRASQLYCPVPEGLWLELHQLHRIARKHGLEHAQVSDPLAHSSKSLSQEQTYLAALLLGCARCNQLRQSSIARLAEALEGWSSRVELQGAEQPHSLFVIASRQDGPPRYKSLFSDNELPNLLGLDPHGLVDSIKEYLLLPAESRDPQKFPVPEGISLDLLQHLSSAWGDISERTFQRNPGKGSLTLCIGMTAVHFFLAGRKSFADVLQRPEAAHSSAKFNSKRIGDGPDIWSGAFDAKRESHWDSTMEEIEYKSSSHKSADLVVGVEESHPTFELPIINHSPGGYCLSWPREVPGQMQAGELLGIQDAPGHNWSVAVVRWIRQVRGGGTQMGIELIAPQAQPCGLQLLRKNEQSSHYLRALLLPAISAISRPASLITPRLPFQESNKVSVNLNGQELRAILSRRQTSTGSFSQFEYRKLEQQSAPAGSPVTAQERPGKSGEEDFDSLWKSL</sequence>
<accession>A0A6M8FL77</accession>
<evidence type="ECO:0000256" key="1">
    <source>
        <dbReference type="SAM" id="MobiDB-lite"/>
    </source>
</evidence>
<dbReference type="RefSeq" id="WP_173209753.1">
    <property type="nucleotide sequence ID" value="NZ_CP053697.2"/>
</dbReference>
<reference evidence="2" key="1">
    <citation type="submission" date="2020-07" db="EMBL/GenBank/DDBJ databases">
        <title>Nitrate ammonifying Pseudomonas campi sp. nov. isolated from German agricultural grassland.</title>
        <authorList>
            <person name="Timsy T."/>
            <person name="Ulrich A."/>
            <person name="Spanner T."/>
            <person name="Foesel B."/>
            <person name="Kolb S."/>
            <person name="Horn M.A."/>
            <person name="Behrendt U."/>
        </authorList>
    </citation>
    <scope>NUCLEOTIDE SEQUENCE</scope>
    <source>
        <strain evidence="2">S1-A32-2</strain>
    </source>
</reference>
<dbReference type="EMBL" id="CP053697">
    <property type="protein sequence ID" value="QKE64649.1"/>
    <property type="molecule type" value="Genomic_DNA"/>
</dbReference>
<proteinExistence type="predicted"/>
<dbReference type="Proteomes" id="UP000501379">
    <property type="component" value="Chromosome"/>
</dbReference>
<evidence type="ECO:0000313" key="2">
    <source>
        <dbReference type="EMBL" id="QKE64649.1"/>
    </source>
</evidence>
<protein>
    <submittedName>
        <fullName evidence="2">Molecular chaperone</fullName>
    </submittedName>
</protein>
<evidence type="ECO:0000313" key="3">
    <source>
        <dbReference type="Proteomes" id="UP000501379"/>
    </source>
</evidence>
<feature type="region of interest" description="Disordered" evidence="1">
    <location>
        <begin position="569"/>
        <end position="602"/>
    </location>
</feature>
<gene>
    <name evidence="2" type="ORF">HNE05_15280</name>
</gene>
<organism evidence="2 3">
    <name type="scientific">Aquipseudomonas campi</name>
    <dbReference type="NCBI Taxonomy" id="2731681"/>
    <lineage>
        <taxon>Bacteria</taxon>
        <taxon>Pseudomonadati</taxon>
        <taxon>Pseudomonadota</taxon>
        <taxon>Gammaproteobacteria</taxon>
        <taxon>Pseudomonadales</taxon>
        <taxon>Pseudomonadaceae</taxon>
        <taxon>Aquipseudomonas</taxon>
    </lineage>
</organism>
<dbReference type="AlphaFoldDB" id="A0A6M8FL77"/>
<keyword evidence="3" id="KW-1185">Reference proteome</keyword>
<name>A0A6M8FL77_9GAMM</name>